<dbReference type="InterPro" id="IPR049560">
    <property type="entry name" value="MeTrfase_RsmB-F_NOP2_cat"/>
</dbReference>
<organism evidence="7 8">
    <name type="scientific">Dictyostelium firmibasis</name>
    <dbReference type="NCBI Taxonomy" id="79012"/>
    <lineage>
        <taxon>Eukaryota</taxon>
        <taxon>Amoebozoa</taxon>
        <taxon>Evosea</taxon>
        <taxon>Eumycetozoa</taxon>
        <taxon>Dictyostelia</taxon>
        <taxon>Dictyosteliales</taxon>
        <taxon>Dictyosteliaceae</taxon>
        <taxon>Dictyostelium</taxon>
    </lineage>
</organism>
<reference evidence="7 8" key="1">
    <citation type="submission" date="2023-11" db="EMBL/GenBank/DDBJ databases">
        <title>Dfirmibasis_genome.</title>
        <authorList>
            <person name="Edelbroek B."/>
            <person name="Kjellin J."/>
            <person name="Jerlstrom-Hultqvist J."/>
            <person name="Soderbom F."/>
        </authorList>
    </citation>
    <scope>NUCLEOTIDE SEQUENCE [LARGE SCALE GENOMIC DNA]</scope>
    <source>
        <strain evidence="7 8">TNS-C-14</strain>
    </source>
</reference>
<feature type="binding site" evidence="5">
    <location>
        <position position="380"/>
    </location>
    <ligand>
        <name>S-adenosyl-L-methionine</name>
        <dbReference type="ChEBI" id="CHEBI:59789"/>
    </ligand>
</feature>
<dbReference type="InterPro" id="IPR036974">
    <property type="entry name" value="PUA_sf"/>
</dbReference>
<comment type="caution">
    <text evidence="7">The sequence shown here is derived from an EMBL/GenBank/DDBJ whole genome shotgun (WGS) entry which is preliminary data.</text>
</comment>
<evidence type="ECO:0000256" key="5">
    <source>
        <dbReference type="PROSITE-ProRule" id="PRU01023"/>
    </source>
</evidence>
<dbReference type="Gene3D" id="3.40.50.150">
    <property type="entry name" value="Vaccinia Virus protein VP39"/>
    <property type="match status" value="1"/>
</dbReference>
<dbReference type="Gene3D" id="2.30.130.10">
    <property type="entry name" value="PUA domain"/>
    <property type="match status" value="1"/>
</dbReference>
<dbReference type="PANTHER" id="PTHR22807:SF34">
    <property type="entry name" value="TRNA (CYTOSINE(72)-C(5))-METHYLTRANSFERASE NSUN6"/>
    <property type="match status" value="1"/>
</dbReference>
<feature type="binding site" evidence="5">
    <location>
        <position position="323"/>
    </location>
    <ligand>
        <name>S-adenosyl-L-methionine</name>
        <dbReference type="ChEBI" id="CHEBI:59789"/>
    </ligand>
</feature>
<dbReference type="PROSITE" id="PS50890">
    <property type="entry name" value="PUA"/>
    <property type="match status" value="1"/>
</dbReference>
<evidence type="ECO:0000313" key="8">
    <source>
        <dbReference type="Proteomes" id="UP001344447"/>
    </source>
</evidence>
<dbReference type="SUPFAM" id="SSF53335">
    <property type="entry name" value="S-adenosyl-L-methionine-dependent methyltransferases"/>
    <property type="match status" value="1"/>
</dbReference>
<dbReference type="InterPro" id="IPR029063">
    <property type="entry name" value="SAM-dependent_MTases_sf"/>
</dbReference>
<dbReference type="GO" id="GO:0003723">
    <property type="term" value="F:RNA binding"/>
    <property type="evidence" value="ECO:0007669"/>
    <property type="project" value="UniProtKB-UniRule"/>
</dbReference>
<protein>
    <recommendedName>
        <fullName evidence="6">SAM-dependent MTase RsmB/NOP-type domain-containing protein</fullName>
    </recommendedName>
</protein>
<dbReference type="Proteomes" id="UP001344447">
    <property type="component" value="Unassembled WGS sequence"/>
</dbReference>
<keyword evidence="1 5" id="KW-0489">Methyltransferase</keyword>
<dbReference type="PROSITE" id="PS51686">
    <property type="entry name" value="SAM_MT_RSMB_NOP"/>
    <property type="match status" value="1"/>
</dbReference>
<dbReference type="GO" id="GO:0008173">
    <property type="term" value="F:RNA methyltransferase activity"/>
    <property type="evidence" value="ECO:0007669"/>
    <property type="project" value="InterPro"/>
</dbReference>
<feature type="binding site" evidence="5">
    <location>
        <begin position="285"/>
        <end position="291"/>
    </location>
    <ligand>
        <name>S-adenosyl-L-methionine</name>
        <dbReference type="ChEBI" id="CHEBI:59789"/>
    </ligand>
</feature>
<dbReference type="InterPro" id="IPR015947">
    <property type="entry name" value="PUA-like_sf"/>
</dbReference>
<proteinExistence type="inferred from homology"/>
<dbReference type="GO" id="GO:0001510">
    <property type="term" value="P:RNA methylation"/>
    <property type="evidence" value="ECO:0007669"/>
    <property type="project" value="InterPro"/>
</dbReference>
<feature type="domain" description="SAM-dependent MTase RsmB/NOP-type" evidence="6">
    <location>
        <begin position="187"/>
        <end position="501"/>
    </location>
</feature>
<keyword evidence="4 5" id="KW-0694">RNA-binding</keyword>
<evidence type="ECO:0000256" key="4">
    <source>
        <dbReference type="ARBA" id="ARBA00022884"/>
    </source>
</evidence>
<gene>
    <name evidence="7" type="ORF">RB653_009430</name>
</gene>
<dbReference type="AlphaFoldDB" id="A0AAN7TU25"/>
<evidence type="ECO:0000256" key="1">
    <source>
        <dbReference type="ARBA" id="ARBA00022603"/>
    </source>
</evidence>
<dbReference type="PRINTS" id="PR02008">
    <property type="entry name" value="RCMTFAMILY"/>
</dbReference>
<feature type="active site" description="Nucleophile" evidence="5">
    <location>
        <position position="430"/>
    </location>
</feature>
<name>A0AAN7TU25_9MYCE</name>
<feature type="binding site" evidence="5">
    <location>
        <position position="351"/>
    </location>
    <ligand>
        <name>S-adenosyl-L-methionine</name>
        <dbReference type="ChEBI" id="CHEBI:59789"/>
    </ligand>
</feature>
<keyword evidence="2 5" id="KW-0808">Transferase</keyword>
<sequence length="503" mass="56855">MKDLNHVLNEMKIMNFKKIEDDKYTNECLMEFKDIEVLNHLIKYYGKEHMERIQKSMTQTFLYTTIRVNTMNTNKEQLLIDLSNHFKTNEKSIENQEIFTNFKSFNDILKSIENTNSSGSNNNDNNNNNEIKDQISKDTIFIKTIGPLTPKPIYPQIIVDLICGEAVLRGSNIFSIGVLGSNRYIKKGSMVSVFVTIETRVSKGEIFEDCFKEKCAFIGNGISLLDRDDYHQTRVGIAIEMTERLYVCPPLNSVLEDKMFLQHLPSIYTVYQLEPKLGDKIIDMCAAPGGKTTLIASLIQQLESNSNNNNNSNKIKTEIFALDKNKGKVKKIIDLCKRLSLDSYVTCLAKDSSKLTKENQQDPLDKIRFQINSFDKVLLDGPCSGLGSRPRLIESSNLVDLTNSSEFQKKLIDQAVSLLKPGGILVYSTCSINPEENELNVAYLLNNYPEMKLIPQIPHISQPGLSGCGLTNEQCNLVSRFDPSDSNIGTIGFFVAKFTKIKN</sequence>
<dbReference type="PANTHER" id="PTHR22807">
    <property type="entry name" value="NOP2 YEAST -RELATED NOL1/NOP2/FMU SUN DOMAIN-CONTAINING"/>
    <property type="match status" value="1"/>
</dbReference>
<dbReference type="EMBL" id="JAVFKY010000003">
    <property type="protein sequence ID" value="KAK5579744.1"/>
    <property type="molecule type" value="Genomic_DNA"/>
</dbReference>
<dbReference type="CDD" id="cd21150">
    <property type="entry name" value="PUA_NSun6-like"/>
    <property type="match status" value="1"/>
</dbReference>
<evidence type="ECO:0000256" key="2">
    <source>
        <dbReference type="ARBA" id="ARBA00022679"/>
    </source>
</evidence>
<comment type="similarity">
    <text evidence="5">Belongs to the class I-like SAM-binding methyltransferase superfamily. RsmB/NOP family.</text>
</comment>
<evidence type="ECO:0000259" key="6">
    <source>
        <dbReference type="PROSITE" id="PS51686"/>
    </source>
</evidence>
<dbReference type="Pfam" id="PF01189">
    <property type="entry name" value="Methyltr_RsmB-F"/>
    <property type="match status" value="1"/>
</dbReference>
<dbReference type="InterPro" id="IPR023267">
    <property type="entry name" value="RCMT"/>
</dbReference>
<dbReference type="InterPro" id="IPR001678">
    <property type="entry name" value="MeTrfase_RsmB-F_NOP2_dom"/>
</dbReference>
<evidence type="ECO:0000313" key="7">
    <source>
        <dbReference type="EMBL" id="KAK5579744.1"/>
    </source>
</evidence>
<evidence type="ECO:0000256" key="3">
    <source>
        <dbReference type="ARBA" id="ARBA00022691"/>
    </source>
</evidence>
<keyword evidence="3 5" id="KW-0949">S-adenosyl-L-methionine</keyword>
<accession>A0AAN7TU25</accession>
<dbReference type="SUPFAM" id="SSF88697">
    <property type="entry name" value="PUA domain-like"/>
    <property type="match status" value="1"/>
</dbReference>
<keyword evidence="8" id="KW-1185">Reference proteome</keyword>